<dbReference type="Proteomes" id="UP000566995">
    <property type="component" value="Unassembled WGS sequence"/>
</dbReference>
<keyword evidence="1" id="KW-0812">Transmembrane</keyword>
<dbReference type="InterPro" id="IPR009663">
    <property type="entry name" value="PAP_PilO"/>
</dbReference>
<dbReference type="Pfam" id="PF06864">
    <property type="entry name" value="PAP_PilO"/>
    <property type="match status" value="1"/>
</dbReference>
<evidence type="ECO:0000313" key="2">
    <source>
        <dbReference type="EMBL" id="MBB4861404.1"/>
    </source>
</evidence>
<dbReference type="RefSeq" id="WP_184585671.1">
    <property type="nucleotide sequence ID" value="NZ_JACHLI010000001.1"/>
</dbReference>
<evidence type="ECO:0000256" key="1">
    <source>
        <dbReference type="SAM" id="Phobius"/>
    </source>
</evidence>
<dbReference type="EMBL" id="JACHLI010000001">
    <property type="protein sequence ID" value="MBB4861404.1"/>
    <property type="molecule type" value="Genomic_DNA"/>
</dbReference>
<gene>
    <name evidence="2" type="ORF">HNP46_000215</name>
</gene>
<sequence length="453" mass="50166">MEKTIEIGGHQYALGLEWNRLPAGELLLAAKSMAKKMGFTYGVPRMVVQDDNVVFNQLGVAQSKSVRGNVYSAAGQIVAEYPTMLGIAHIENDLYWVVAAENGRIIPDMDVVVTDSEVKKLYNDFSSDNSISYMSLLMTREVSEKLEIYGNVLNRDPLDVIAEGKPNEALKLRNIRGLTSTFFLGAAIVLVLLVGAGWWKYESYLKEQEYQAQLAAEALEQQRLKAEALVKEGPSDEELLAQAKVQEIHWLQDDFNAATVEASLSGVFELARTLPQQKLGWNLTKVVFDRSAPDSVVSMWNRDGGTIQAITDYFGSSAHVGISAGLDSAIVTHKISKSGLGTDDILAYLASNTTKNQDLSDVLIAQKLPFNIEVLRPSDRREPIEKLRDKNRVNEAQLVLKQRNYTITGESKPDLAKTIGVLRSIGNLIPVTLEIDRSAGAFNWKFVGRLFEQ</sequence>
<proteinExistence type="predicted"/>
<name>A0A7W7KEM0_PSENT</name>
<evidence type="ECO:0008006" key="4">
    <source>
        <dbReference type="Google" id="ProtNLM"/>
    </source>
</evidence>
<keyword evidence="1" id="KW-0472">Membrane</keyword>
<reference evidence="2 3" key="1">
    <citation type="submission" date="2020-08" db="EMBL/GenBank/DDBJ databases">
        <title>Functional genomics of gut bacteria from endangered species of beetles.</title>
        <authorList>
            <person name="Carlos-Shanley C."/>
        </authorList>
    </citation>
    <scope>NUCLEOTIDE SEQUENCE [LARGE SCALE GENOMIC DNA]</scope>
    <source>
        <strain evidence="2 3">S00179</strain>
    </source>
</reference>
<accession>A0A7W7KEM0</accession>
<feature type="transmembrane region" description="Helical" evidence="1">
    <location>
        <begin position="181"/>
        <end position="199"/>
    </location>
</feature>
<comment type="caution">
    <text evidence="2">The sequence shown here is derived from an EMBL/GenBank/DDBJ whole genome shotgun (WGS) entry which is preliminary data.</text>
</comment>
<keyword evidence="1" id="KW-1133">Transmembrane helix</keyword>
<evidence type="ECO:0000313" key="3">
    <source>
        <dbReference type="Proteomes" id="UP000566995"/>
    </source>
</evidence>
<dbReference type="AlphaFoldDB" id="A0A7W7KEM0"/>
<organism evidence="2 3">
    <name type="scientific">Pseudomonas nitroreducens</name>
    <dbReference type="NCBI Taxonomy" id="46680"/>
    <lineage>
        <taxon>Bacteria</taxon>
        <taxon>Pseudomonadati</taxon>
        <taxon>Pseudomonadota</taxon>
        <taxon>Gammaproteobacteria</taxon>
        <taxon>Pseudomonadales</taxon>
        <taxon>Pseudomonadaceae</taxon>
        <taxon>Pseudomonas</taxon>
    </lineage>
</organism>
<protein>
    <recommendedName>
        <fullName evidence="4">Type 4b pilus protein PilO2</fullName>
    </recommendedName>
</protein>